<dbReference type="PANTHER" id="PTHR11477:SF0">
    <property type="entry name" value="IP08861P-RELATED"/>
    <property type="match status" value="1"/>
</dbReference>
<dbReference type="Gene3D" id="2.20.25.10">
    <property type="match status" value="1"/>
</dbReference>
<dbReference type="PROSITE" id="PS51319">
    <property type="entry name" value="TFIIS_N"/>
    <property type="match status" value="1"/>
</dbReference>
<dbReference type="PROSITE" id="PS51321">
    <property type="entry name" value="TFIIS_CENTRAL"/>
    <property type="match status" value="1"/>
</dbReference>
<keyword evidence="14" id="KW-1185">Reference proteome</keyword>
<feature type="region of interest" description="Disordered" evidence="8">
    <location>
        <begin position="85"/>
        <end position="117"/>
    </location>
</feature>
<dbReference type="InterPro" id="IPR036575">
    <property type="entry name" value="TFIIS_cen_dom_sf"/>
</dbReference>
<name>A0AAE0G993_9CHLO</name>
<dbReference type="EMBL" id="LGRX02003229">
    <property type="protein sequence ID" value="KAK3282598.1"/>
    <property type="molecule type" value="Genomic_DNA"/>
</dbReference>
<comment type="caution">
    <text evidence="12">The sequence shown here is derived from an EMBL/GenBank/DDBJ whole genome shotgun (WGS) entry which is preliminary data.</text>
</comment>
<keyword evidence="3 6" id="KW-0863">Zinc-finger</keyword>
<dbReference type="InterPro" id="IPR035100">
    <property type="entry name" value="TF_IIS-typ"/>
</dbReference>
<evidence type="ECO:0000256" key="4">
    <source>
        <dbReference type="ARBA" id="ARBA00022833"/>
    </source>
</evidence>
<evidence type="ECO:0000256" key="7">
    <source>
        <dbReference type="PROSITE-ProRule" id="PRU00649"/>
    </source>
</evidence>
<gene>
    <name evidence="12" type="ORF">CYMTET_17866</name>
    <name evidence="13" type="ORF">CYMTET_9676</name>
</gene>
<dbReference type="SMART" id="SM00509">
    <property type="entry name" value="TFS2N"/>
    <property type="match status" value="1"/>
</dbReference>
<dbReference type="FunFam" id="2.20.25.10:FF:000001">
    <property type="entry name" value="Probable Transcription elongation factor S-II"/>
    <property type="match status" value="1"/>
</dbReference>
<dbReference type="GO" id="GO:0005634">
    <property type="term" value="C:nucleus"/>
    <property type="evidence" value="ECO:0007669"/>
    <property type="project" value="UniProtKB-SubCell"/>
</dbReference>
<dbReference type="AlphaFoldDB" id="A0AAE0G993"/>
<dbReference type="GO" id="GO:0006351">
    <property type="term" value="P:DNA-templated transcription"/>
    <property type="evidence" value="ECO:0007669"/>
    <property type="project" value="InterPro"/>
</dbReference>
<dbReference type="EMBL" id="LGRX02008131">
    <property type="protein sequence ID" value="KAK3273922.1"/>
    <property type="molecule type" value="Genomic_DNA"/>
</dbReference>
<dbReference type="CDD" id="cd13749">
    <property type="entry name" value="Zn-ribbon_TFIIS"/>
    <property type="match status" value="1"/>
</dbReference>
<dbReference type="InterPro" id="IPR003618">
    <property type="entry name" value="TFIIS_cen_dom"/>
</dbReference>
<protein>
    <recommendedName>
        <fullName evidence="15">Transcription elongation factor S-II</fullName>
    </recommendedName>
</protein>
<evidence type="ECO:0000256" key="6">
    <source>
        <dbReference type="PROSITE-ProRule" id="PRU00472"/>
    </source>
</evidence>
<dbReference type="PROSITE" id="PS00466">
    <property type="entry name" value="ZF_TFIIS_1"/>
    <property type="match status" value="1"/>
</dbReference>
<feature type="domain" description="TFIIS-type" evidence="9">
    <location>
        <begin position="243"/>
        <end position="283"/>
    </location>
</feature>
<dbReference type="GO" id="GO:0008270">
    <property type="term" value="F:zinc ion binding"/>
    <property type="evidence" value="ECO:0007669"/>
    <property type="project" value="UniProtKB-KW"/>
</dbReference>
<comment type="subcellular location">
    <subcellularLocation>
        <location evidence="1 7">Nucleus</location>
    </subcellularLocation>
</comment>
<evidence type="ECO:0000256" key="3">
    <source>
        <dbReference type="ARBA" id="ARBA00022771"/>
    </source>
</evidence>
<evidence type="ECO:0000256" key="8">
    <source>
        <dbReference type="SAM" id="MobiDB-lite"/>
    </source>
</evidence>
<sequence>MCDREEVGYLLEEIVKAVKDVDDGGEAQRALDALKRLEKVKMTLDLLKVAEPKLIKKFTKHSNQDISEISARLLKKWKTLAKAEAETAQGKTPAKEDQKPVVKEENPPTPVVRTGDKTRDSLAEKLTDALKQCYEESEDVAGMGDPKSIGASIESELFKKCNKEINKDYRLKFRSLSFNLKDSRNPDLRRKVLSGDIPPAILIALSPEEMASDSAREKNESIRQYFLREMERGGAGSKQASTDQFKCGRCKQRKTTFYQLQTRSADEPMTTFVTCVNCDNRWKFC</sequence>
<feature type="compositionally biased region" description="Basic and acidic residues" evidence="8">
    <location>
        <begin position="93"/>
        <end position="106"/>
    </location>
</feature>
<evidence type="ECO:0000259" key="9">
    <source>
        <dbReference type="PROSITE" id="PS51133"/>
    </source>
</evidence>
<dbReference type="GO" id="GO:0003676">
    <property type="term" value="F:nucleic acid binding"/>
    <property type="evidence" value="ECO:0007669"/>
    <property type="project" value="InterPro"/>
</dbReference>
<dbReference type="InterPro" id="IPR035441">
    <property type="entry name" value="TFIIS/LEDGF_dom_sf"/>
</dbReference>
<dbReference type="Proteomes" id="UP001190700">
    <property type="component" value="Unassembled WGS sequence"/>
</dbReference>
<dbReference type="Pfam" id="PF08711">
    <property type="entry name" value="Med26"/>
    <property type="match status" value="1"/>
</dbReference>
<accession>A0AAE0G993</accession>
<evidence type="ECO:0008006" key="15">
    <source>
        <dbReference type="Google" id="ProtNLM"/>
    </source>
</evidence>
<dbReference type="Pfam" id="PF07500">
    <property type="entry name" value="TFIIS_M"/>
    <property type="match status" value="1"/>
</dbReference>
<dbReference type="Gene3D" id="1.20.930.10">
    <property type="entry name" value="Conserved domain common to transcription factors TFIIS, elongin A, CRSP70"/>
    <property type="match status" value="1"/>
</dbReference>
<dbReference type="Gene3D" id="1.10.472.30">
    <property type="entry name" value="Transcription elongation factor S-II, central domain"/>
    <property type="match status" value="1"/>
</dbReference>
<dbReference type="Pfam" id="PF01096">
    <property type="entry name" value="Zn_ribbon_TFIIS"/>
    <property type="match status" value="1"/>
</dbReference>
<dbReference type="InterPro" id="IPR003617">
    <property type="entry name" value="TFIIS/CRSP70_N_sub"/>
</dbReference>
<evidence type="ECO:0000256" key="2">
    <source>
        <dbReference type="ARBA" id="ARBA00022723"/>
    </source>
</evidence>
<reference evidence="12 14" key="1">
    <citation type="journal article" date="2015" name="Genome Biol. Evol.">
        <title>Comparative Genomics of a Bacterivorous Green Alga Reveals Evolutionary Causalities and Consequences of Phago-Mixotrophic Mode of Nutrition.</title>
        <authorList>
            <person name="Burns J.A."/>
            <person name="Paasch A."/>
            <person name="Narechania A."/>
            <person name="Kim E."/>
        </authorList>
    </citation>
    <scope>NUCLEOTIDE SEQUENCE [LARGE SCALE GENOMIC DNA]</scope>
    <source>
        <strain evidence="12">PLY_AMNH</strain>
    </source>
</reference>
<evidence type="ECO:0000259" key="11">
    <source>
        <dbReference type="PROSITE" id="PS51321"/>
    </source>
</evidence>
<dbReference type="InterPro" id="IPR017923">
    <property type="entry name" value="TFIIS_N"/>
</dbReference>
<feature type="domain" description="TFIIS N-terminal" evidence="10">
    <location>
        <begin position="12"/>
        <end position="84"/>
    </location>
</feature>
<organism evidence="12 14">
    <name type="scientific">Cymbomonas tetramitiformis</name>
    <dbReference type="NCBI Taxonomy" id="36881"/>
    <lineage>
        <taxon>Eukaryota</taxon>
        <taxon>Viridiplantae</taxon>
        <taxon>Chlorophyta</taxon>
        <taxon>Pyramimonadophyceae</taxon>
        <taxon>Pyramimonadales</taxon>
        <taxon>Pyramimonadaceae</taxon>
        <taxon>Cymbomonas</taxon>
    </lineage>
</organism>
<evidence type="ECO:0000313" key="14">
    <source>
        <dbReference type="Proteomes" id="UP001190700"/>
    </source>
</evidence>
<proteinExistence type="predicted"/>
<evidence type="ECO:0000256" key="1">
    <source>
        <dbReference type="ARBA" id="ARBA00004123"/>
    </source>
</evidence>
<keyword evidence="2" id="KW-0479">Metal-binding</keyword>
<dbReference type="SUPFAM" id="SSF46942">
    <property type="entry name" value="Elongation factor TFIIS domain 2"/>
    <property type="match status" value="1"/>
</dbReference>
<dbReference type="PROSITE" id="PS51133">
    <property type="entry name" value="ZF_TFIIS_2"/>
    <property type="match status" value="1"/>
</dbReference>
<evidence type="ECO:0000313" key="13">
    <source>
        <dbReference type="EMBL" id="KAK3282598.1"/>
    </source>
</evidence>
<dbReference type="SMART" id="SM00440">
    <property type="entry name" value="ZnF_C2C2"/>
    <property type="match status" value="1"/>
</dbReference>
<evidence type="ECO:0000259" key="10">
    <source>
        <dbReference type="PROSITE" id="PS51319"/>
    </source>
</evidence>
<dbReference type="SMART" id="SM00510">
    <property type="entry name" value="TFS2M"/>
    <property type="match status" value="1"/>
</dbReference>
<evidence type="ECO:0000256" key="5">
    <source>
        <dbReference type="ARBA" id="ARBA00023242"/>
    </source>
</evidence>
<dbReference type="PIRSF" id="PIRSF006704">
    <property type="entry name" value="TF_IIS"/>
    <property type="match status" value="1"/>
</dbReference>
<dbReference type="SUPFAM" id="SSF47676">
    <property type="entry name" value="Conserved domain common to transcription factors TFIIS, elongin A, CRSP70"/>
    <property type="match status" value="1"/>
</dbReference>
<dbReference type="InterPro" id="IPR001222">
    <property type="entry name" value="Znf_TFIIS"/>
</dbReference>
<dbReference type="SUPFAM" id="SSF57783">
    <property type="entry name" value="Zinc beta-ribbon"/>
    <property type="match status" value="1"/>
</dbReference>
<reference evidence="12" key="2">
    <citation type="submission" date="2023-06" db="EMBL/GenBank/DDBJ databases">
        <title>Long-read-based genome assembly of the green algal bacterivore Cymbomonas tetramitiformis.</title>
        <authorList>
            <person name="Gyaltshen Y."/>
            <person name="Rozenberg A."/>
            <person name="Paasch A."/>
            <person name="Burns J.A."/>
            <person name="Warring S."/>
            <person name="Larson R."/>
            <person name="Maurer-Alcala X."/>
            <person name="Dacks J."/>
            <person name="Kim E."/>
        </authorList>
    </citation>
    <scope>NUCLEOTIDE SEQUENCE</scope>
    <source>
        <strain evidence="12">PLY_AMNH</strain>
    </source>
</reference>
<evidence type="ECO:0000313" key="12">
    <source>
        <dbReference type="EMBL" id="KAK3273922.1"/>
    </source>
</evidence>
<keyword evidence="5 7" id="KW-0539">Nucleus</keyword>
<keyword evidence="4" id="KW-0862">Zinc</keyword>
<dbReference type="PANTHER" id="PTHR11477">
    <property type="entry name" value="TRANSCRIPTION FACTOR S-II ZINC FINGER DOMAIN-CONTAINING PROTEIN"/>
    <property type="match status" value="1"/>
</dbReference>
<feature type="domain" description="TFIIS central" evidence="11">
    <location>
        <begin position="118"/>
        <end position="238"/>
    </location>
</feature>